<dbReference type="RefSeq" id="XP_067524727.1">
    <property type="nucleotide sequence ID" value="XM_067668626.1"/>
</dbReference>
<proteinExistence type="predicted"/>
<evidence type="ECO:0000313" key="1">
    <source>
        <dbReference type="EMBL" id="EIE89331.1"/>
    </source>
</evidence>
<organism evidence="1 2">
    <name type="scientific">Rhizopus delemar (strain RA 99-880 / ATCC MYA-4621 / FGSC 9543 / NRRL 43880)</name>
    <name type="common">Mucormycosis agent</name>
    <name type="synonym">Rhizopus arrhizus var. delemar</name>
    <dbReference type="NCBI Taxonomy" id="246409"/>
    <lineage>
        <taxon>Eukaryota</taxon>
        <taxon>Fungi</taxon>
        <taxon>Fungi incertae sedis</taxon>
        <taxon>Mucoromycota</taxon>
        <taxon>Mucoromycotina</taxon>
        <taxon>Mucoromycetes</taxon>
        <taxon>Mucorales</taxon>
        <taxon>Mucorineae</taxon>
        <taxon>Rhizopodaceae</taxon>
        <taxon>Rhizopus</taxon>
    </lineage>
</organism>
<dbReference type="GeneID" id="93621007"/>
<protein>
    <submittedName>
        <fullName evidence="1">Uncharacterized protein</fullName>
    </submittedName>
</protein>
<dbReference type="Proteomes" id="UP000009138">
    <property type="component" value="Unassembled WGS sequence"/>
</dbReference>
<evidence type="ECO:0000313" key="2">
    <source>
        <dbReference type="Proteomes" id="UP000009138"/>
    </source>
</evidence>
<name>I1CLK1_RHIO9</name>
<dbReference type="InParanoid" id="I1CLK1"/>
<keyword evidence="2" id="KW-1185">Reference proteome</keyword>
<dbReference type="EMBL" id="CH476744">
    <property type="protein sequence ID" value="EIE89331.1"/>
    <property type="molecule type" value="Genomic_DNA"/>
</dbReference>
<dbReference type="VEuPathDB" id="FungiDB:RO3G_14042"/>
<gene>
    <name evidence="1" type="ORF">RO3G_14042</name>
</gene>
<dbReference type="AlphaFoldDB" id="I1CLK1"/>
<reference evidence="1 2" key="1">
    <citation type="journal article" date="2009" name="PLoS Genet.">
        <title>Genomic analysis of the basal lineage fungus Rhizopus oryzae reveals a whole-genome duplication.</title>
        <authorList>
            <person name="Ma L.-J."/>
            <person name="Ibrahim A.S."/>
            <person name="Skory C."/>
            <person name="Grabherr M.G."/>
            <person name="Burger G."/>
            <person name="Butler M."/>
            <person name="Elias M."/>
            <person name="Idnurm A."/>
            <person name="Lang B.F."/>
            <person name="Sone T."/>
            <person name="Abe A."/>
            <person name="Calvo S.E."/>
            <person name="Corrochano L.M."/>
            <person name="Engels R."/>
            <person name="Fu J."/>
            <person name="Hansberg W."/>
            <person name="Kim J.-M."/>
            <person name="Kodira C.D."/>
            <person name="Koehrsen M.J."/>
            <person name="Liu B."/>
            <person name="Miranda-Saavedra D."/>
            <person name="O'Leary S."/>
            <person name="Ortiz-Castellanos L."/>
            <person name="Poulter R."/>
            <person name="Rodriguez-Romero J."/>
            <person name="Ruiz-Herrera J."/>
            <person name="Shen Y.-Q."/>
            <person name="Zeng Q."/>
            <person name="Galagan J."/>
            <person name="Birren B.W."/>
            <person name="Cuomo C.A."/>
            <person name="Wickes B.L."/>
        </authorList>
    </citation>
    <scope>NUCLEOTIDE SEQUENCE [LARGE SCALE GENOMIC DNA]</scope>
    <source>
        <strain evidence="2">RA 99-880 / ATCC MYA-4621 / FGSC 9543 / NRRL 43880</strain>
    </source>
</reference>
<accession>I1CLK1</accession>
<sequence>MINKEQLREIEELATKKMPQSHIISLPLLKLRGEFAHLEWYGMLSHIACFGSNRSTKPRSNNSVSLKLQCECCKLFAI</sequence>